<proteinExistence type="predicted"/>
<dbReference type="AlphaFoldDB" id="A0A8S3K4S2"/>
<dbReference type="Proteomes" id="UP000676336">
    <property type="component" value="Unassembled WGS sequence"/>
</dbReference>
<dbReference type="EMBL" id="CAJOBI010117717">
    <property type="protein sequence ID" value="CAF4662687.1"/>
    <property type="molecule type" value="Genomic_DNA"/>
</dbReference>
<organism evidence="2 3">
    <name type="scientific">Rotaria magnacalcarata</name>
    <dbReference type="NCBI Taxonomy" id="392030"/>
    <lineage>
        <taxon>Eukaryota</taxon>
        <taxon>Metazoa</taxon>
        <taxon>Spiralia</taxon>
        <taxon>Gnathifera</taxon>
        <taxon>Rotifera</taxon>
        <taxon>Eurotatoria</taxon>
        <taxon>Bdelloidea</taxon>
        <taxon>Philodinida</taxon>
        <taxon>Philodinidae</taxon>
        <taxon>Rotaria</taxon>
    </lineage>
</organism>
<evidence type="ECO:0000313" key="1">
    <source>
        <dbReference type="EMBL" id="CAF4662687.1"/>
    </source>
</evidence>
<feature type="non-terminal residue" evidence="2">
    <location>
        <position position="1"/>
    </location>
</feature>
<evidence type="ECO:0000313" key="3">
    <source>
        <dbReference type="Proteomes" id="UP000681720"/>
    </source>
</evidence>
<gene>
    <name evidence="2" type="ORF">GIL414_LOCUS86714</name>
    <name evidence="1" type="ORF">SMN809_LOCUS41564</name>
</gene>
<dbReference type="Proteomes" id="UP000681720">
    <property type="component" value="Unassembled WGS sequence"/>
</dbReference>
<evidence type="ECO:0000313" key="2">
    <source>
        <dbReference type="EMBL" id="CAF5225659.1"/>
    </source>
</evidence>
<reference evidence="2" key="1">
    <citation type="submission" date="2021-02" db="EMBL/GenBank/DDBJ databases">
        <authorList>
            <person name="Nowell W R."/>
        </authorList>
    </citation>
    <scope>NUCLEOTIDE SEQUENCE</scope>
</reference>
<dbReference type="EMBL" id="CAJOBJ010376315">
    <property type="protein sequence ID" value="CAF5225659.1"/>
    <property type="molecule type" value="Genomic_DNA"/>
</dbReference>
<comment type="caution">
    <text evidence="2">The sequence shown here is derived from an EMBL/GenBank/DDBJ whole genome shotgun (WGS) entry which is preliminary data.</text>
</comment>
<protein>
    <submittedName>
        <fullName evidence="2">Uncharacterized protein</fullName>
    </submittedName>
</protein>
<name>A0A8S3K4S2_9BILA</name>
<sequence length="55" mass="6217">NNGKEQINIIESESRDLVTIGNNEEILFSTLTNNGRLSQKTFQVLTEEADENIVH</sequence>
<accession>A0A8S3K4S2</accession>